<feature type="region of interest" description="Disordered" evidence="1">
    <location>
        <begin position="1"/>
        <end position="31"/>
    </location>
</feature>
<evidence type="ECO:0000313" key="3">
    <source>
        <dbReference type="Proteomes" id="UP000823775"/>
    </source>
</evidence>
<organism evidence="2 3">
    <name type="scientific">Datura stramonium</name>
    <name type="common">Jimsonweed</name>
    <name type="synonym">Common thornapple</name>
    <dbReference type="NCBI Taxonomy" id="4076"/>
    <lineage>
        <taxon>Eukaryota</taxon>
        <taxon>Viridiplantae</taxon>
        <taxon>Streptophyta</taxon>
        <taxon>Embryophyta</taxon>
        <taxon>Tracheophyta</taxon>
        <taxon>Spermatophyta</taxon>
        <taxon>Magnoliopsida</taxon>
        <taxon>eudicotyledons</taxon>
        <taxon>Gunneridae</taxon>
        <taxon>Pentapetalae</taxon>
        <taxon>asterids</taxon>
        <taxon>lamiids</taxon>
        <taxon>Solanales</taxon>
        <taxon>Solanaceae</taxon>
        <taxon>Solanoideae</taxon>
        <taxon>Datureae</taxon>
        <taxon>Datura</taxon>
    </lineage>
</organism>
<reference evidence="2 3" key="1">
    <citation type="journal article" date="2021" name="BMC Genomics">
        <title>Datura genome reveals duplications of psychoactive alkaloid biosynthetic genes and high mutation rate following tissue culture.</title>
        <authorList>
            <person name="Rajewski A."/>
            <person name="Carter-House D."/>
            <person name="Stajich J."/>
            <person name="Litt A."/>
        </authorList>
    </citation>
    <scope>NUCLEOTIDE SEQUENCE [LARGE SCALE GENOMIC DNA]</scope>
    <source>
        <strain evidence="2">AR-01</strain>
    </source>
</reference>
<protein>
    <submittedName>
        <fullName evidence="2">Uncharacterized protein</fullName>
    </submittedName>
</protein>
<proteinExistence type="predicted"/>
<sequence length="98" mass="11686">MVPKLSKGKGVASSIHGSKRERRTSEEEHEDVRIAPQLLRRYGFRWSWRKKRMNGVTEEQLQQLNMDYPMSKHSRALCRVGPRFEEPLDDDMTIEDRW</sequence>
<gene>
    <name evidence="2" type="ORF">HAX54_051121</name>
</gene>
<dbReference type="EMBL" id="JACEIK010000903">
    <property type="protein sequence ID" value="MCD7463677.1"/>
    <property type="molecule type" value="Genomic_DNA"/>
</dbReference>
<evidence type="ECO:0000313" key="2">
    <source>
        <dbReference type="EMBL" id="MCD7463677.1"/>
    </source>
</evidence>
<keyword evidence="3" id="KW-1185">Reference proteome</keyword>
<accession>A0ABS8SXD1</accession>
<name>A0ABS8SXD1_DATST</name>
<comment type="caution">
    <text evidence="2">The sequence shown here is derived from an EMBL/GenBank/DDBJ whole genome shotgun (WGS) entry which is preliminary data.</text>
</comment>
<evidence type="ECO:0000256" key="1">
    <source>
        <dbReference type="SAM" id="MobiDB-lite"/>
    </source>
</evidence>
<dbReference type="Proteomes" id="UP000823775">
    <property type="component" value="Unassembled WGS sequence"/>
</dbReference>